<gene>
    <name evidence="13" type="ORF">BCR35DRAFT_267296</name>
</gene>
<evidence type="ECO:0000256" key="1">
    <source>
        <dbReference type="ARBA" id="ARBA00006485"/>
    </source>
</evidence>
<dbReference type="OrthoDB" id="204883at2759"/>
<evidence type="ECO:0000256" key="8">
    <source>
        <dbReference type="ARBA" id="ARBA00049280"/>
    </source>
</evidence>
<dbReference type="AlphaFoldDB" id="A0A1Y2EZ88"/>
<evidence type="ECO:0000256" key="11">
    <source>
        <dbReference type="SAM" id="MobiDB-lite"/>
    </source>
</evidence>
<dbReference type="InterPro" id="IPR050108">
    <property type="entry name" value="CDK"/>
</dbReference>
<dbReference type="InParanoid" id="A0A1Y2EZ88"/>
<dbReference type="Gene3D" id="1.10.510.10">
    <property type="entry name" value="Transferase(Phosphotransferase) domain 1"/>
    <property type="match status" value="1"/>
</dbReference>
<reference evidence="13 14" key="1">
    <citation type="submission" date="2016-07" db="EMBL/GenBank/DDBJ databases">
        <title>Pervasive Adenine N6-methylation of Active Genes in Fungi.</title>
        <authorList>
            <consortium name="DOE Joint Genome Institute"/>
            <person name="Mondo S.J."/>
            <person name="Dannebaum R.O."/>
            <person name="Kuo R.C."/>
            <person name="Labutti K."/>
            <person name="Haridas S."/>
            <person name="Kuo A."/>
            <person name="Salamov A."/>
            <person name="Ahrendt S.R."/>
            <person name="Lipzen A."/>
            <person name="Sullivan W."/>
            <person name="Andreopoulos W.B."/>
            <person name="Clum A."/>
            <person name="Lindquist E."/>
            <person name="Daum C."/>
            <person name="Ramamoorthy G.K."/>
            <person name="Gryganskyi A."/>
            <person name="Culley D."/>
            <person name="Magnuson J.K."/>
            <person name="James T.Y."/>
            <person name="O'Malley M.A."/>
            <person name="Stajich J.E."/>
            <person name="Spatafora J.W."/>
            <person name="Visel A."/>
            <person name="Grigoriev I.V."/>
        </authorList>
    </citation>
    <scope>NUCLEOTIDE SEQUENCE [LARGE SCALE GENOMIC DNA]</scope>
    <source>
        <strain evidence="13 14">62-1032</strain>
    </source>
</reference>
<sequence length="427" mass="48234">MILESRPPSSLAGTAVSSRRGSPFANNDTTAFPPPPPGTTELYERLVQVGEGTYGKVYKARNVETNVLVAMKRIRMEAEKDGFPVTAIREIKLLQSLRHPNVVDLVEMMVSKGHVYMVFEYIHHDLTGVLHHPTITFTPAHLKSLMKQFLEGLGFIHRRGVLHRDLKGSNILIGRNGELKIADFGLARFYARGRKNDYTNRVITQWYKPPELLFGATVYGAEVDMWSAGCIFLELFARRPVFQGQDEIHQLEVIFKVTGTPDVESWPSLIDLPWYELVKPQAAIESKLRETFSKWLTPAGLDLAEALLSLNPAGRPDSDAALRMPYFTKEAPRPEMPDVLQTVKGEWHEYESKLARKKHRDNDELGDQCIDCDAIGCDAMSCWLSESTAELLPSRLSLTLPQLPRSLLQDYGELLRSLRLAPTLMHR</sequence>
<keyword evidence="7 9" id="KW-0067">ATP-binding</keyword>
<dbReference type="InterPro" id="IPR011009">
    <property type="entry name" value="Kinase-like_dom_sf"/>
</dbReference>
<accession>A0A1Y2EZ88</accession>
<evidence type="ECO:0000313" key="14">
    <source>
        <dbReference type="Proteomes" id="UP000193467"/>
    </source>
</evidence>
<feature type="domain" description="Protein kinase" evidence="12">
    <location>
        <begin position="43"/>
        <end position="327"/>
    </location>
</feature>
<comment type="similarity">
    <text evidence="1">Belongs to the protein kinase superfamily. CMGC Ser/Thr protein kinase family. CDC2/CDKX subfamily.</text>
</comment>
<dbReference type="PROSITE" id="PS00108">
    <property type="entry name" value="PROTEIN_KINASE_ST"/>
    <property type="match status" value="1"/>
</dbReference>
<evidence type="ECO:0000256" key="3">
    <source>
        <dbReference type="ARBA" id="ARBA00022527"/>
    </source>
</evidence>
<dbReference type="InterPro" id="IPR008271">
    <property type="entry name" value="Ser/Thr_kinase_AS"/>
</dbReference>
<evidence type="ECO:0000256" key="5">
    <source>
        <dbReference type="ARBA" id="ARBA00022741"/>
    </source>
</evidence>
<dbReference type="PANTHER" id="PTHR24056:SF546">
    <property type="entry name" value="CYCLIN-DEPENDENT KINASE 12"/>
    <property type="match status" value="1"/>
</dbReference>
<dbReference type="GO" id="GO:0008353">
    <property type="term" value="F:RNA polymerase II CTD heptapeptide repeat kinase activity"/>
    <property type="evidence" value="ECO:0007669"/>
    <property type="project" value="UniProtKB-EC"/>
</dbReference>
<dbReference type="GO" id="GO:0008024">
    <property type="term" value="C:cyclin/CDK positive transcription elongation factor complex"/>
    <property type="evidence" value="ECO:0007669"/>
    <property type="project" value="TreeGrafter"/>
</dbReference>
<evidence type="ECO:0000256" key="9">
    <source>
        <dbReference type="PROSITE-ProRule" id="PRU10141"/>
    </source>
</evidence>
<dbReference type="FunCoup" id="A0A1Y2EZ88">
    <property type="interactions" value="130"/>
</dbReference>
<evidence type="ECO:0000256" key="4">
    <source>
        <dbReference type="ARBA" id="ARBA00022679"/>
    </source>
</evidence>
<evidence type="ECO:0000256" key="6">
    <source>
        <dbReference type="ARBA" id="ARBA00022777"/>
    </source>
</evidence>
<dbReference type="GO" id="GO:0005524">
    <property type="term" value="F:ATP binding"/>
    <property type="evidence" value="ECO:0007669"/>
    <property type="project" value="UniProtKB-UniRule"/>
</dbReference>
<name>A0A1Y2EZ88_9BASI</name>
<evidence type="ECO:0000256" key="2">
    <source>
        <dbReference type="ARBA" id="ARBA00012409"/>
    </source>
</evidence>
<feature type="binding site" evidence="9">
    <location>
        <position position="72"/>
    </location>
    <ligand>
        <name>ATP</name>
        <dbReference type="ChEBI" id="CHEBI:30616"/>
    </ligand>
</feature>
<feature type="region of interest" description="Disordered" evidence="11">
    <location>
        <begin position="1"/>
        <end position="37"/>
    </location>
</feature>
<dbReference type="CDD" id="cd07840">
    <property type="entry name" value="STKc_CDK9_like"/>
    <property type="match status" value="1"/>
</dbReference>
<evidence type="ECO:0000256" key="10">
    <source>
        <dbReference type="RuleBase" id="RU000304"/>
    </source>
</evidence>
<dbReference type="FunFam" id="3.30.200.20:FF:000270">
    <property type="entry name" value="Serine/threonine-protein kinase bur1"/>
    <property type="match status" value="1"/>
</dbReference>
<keyword evidence="5 9" id="KW-0547">Nucleotide-binding</keyword>
<dbReference type="InterPro" id="IPR000719">
    <property type="entry name" value="Prot_kinase_dom"/>
</dbReference>
<evidence type="ECO:0000256" key="7">
    <source>
        <dbReference type="ARBA" id="ARBA00022840"/>
    </source>
</evidence>
<dbReference type="Gene3D" id="3.30.200.20">
    <property type="entry name" value="Phosphorylase Kinase, domain 1"/>
    <property type="match status" value="1"/>
</dbReference>
<keyword evidence="14" id="KW-1185">Reference proteome</keyword>
<dbReference type="InterPro" id="IPR017441">
    <property type="entry name" value="Protein_kinase_ATP_BS"/>
</dbReference>
<dbReference type="GO" id="GO:0030332">
    <property type="term" value="F:cyclin binding"/>
    <property type="evidence" value="ECO:0007669"/>
    <property type="project" value="TreeGrafter"/>
</dbReference>
<dbReference type="SUPFAM" id="SSF56112">
    <property type="entry name" value="Protein kinase-like (PK-like)"/>
    <property type="match status" value="1"/>
</dbReference>
<dbReference type="GO" id="GO:0032968">
    <property type="term" value="P:positive regulation of transcription elongation by RNA polymerase II"/>
    <property type="evidence" value="ECO:0007669"/>
    <property type="project" value="TreeGrafter"/>
</dbReference>
<comment type="catalytic activity">
    <reaction evidence="8">
        <text>[DNA-directed RNA polymerase] + ATP = phospho-[DNA-directed RNA polymerase] + ADP + H(+)</text>
        <dbReference type="Rhea" id="RHEA:10216"/>
        <dbReference type="Rhea" id="RHEA-COMP:11321"/>
        <dbReference type="Rhea" id="RHEA-COMP:11322"/>
        <dbReference type="ChEBI" id="CHEBI:15378"/>
        <dbReference type="ChEBI" id="CHEBI:30616"/>
        <dbReference type="ChEBI" id="CHEBI:43176"/>
        <dbReference type="ChEBI" id="CHEBI:68546"/>
        <dbReference type="ChEBI" id="CHEBI:456216"/>
        <dbReference type="EC" id="2.7.11.23"/>
    </reaction>
</comment>
<dbReference type="EMBL" id="MCGR01000033">
    <property type="protein sequence ID" value="ORY76880.1"/>
    <property type="molecule type" value="Genomic_DNA"/>
</dbReference>
<keyword evidence="4" id="KW-0808">Transferase</keyword>
<feature type="compositionally biased region" description="Polar residues" evidence="11">
    <location>
        <begin position="7"/>
        <end position="30"/>
    </location>
</feature>
<dbReference type="FunFam" id="1.10.510.10:FF:000415">
    <property type="entry name" value="CMGC/CDK/CRK7 protein kinase, variant"/>
    <property type="match status" value="1"/>
</dbReference>
<keyword evidence="3 10" id="KW-0723">Serine/threonine-protein kinase</keyword>
<dbReference type="PROSITE" id="PS00107">
    <property type="entry name" value="PROTEIN_KINASE_ATP"/>
    <property type="match status" value="1"/>
</dbReference>
<comment type="caution">
    <text evidence="13">The sequence shown here is derived from an EMBL/GenBank/DDBJ whole genome shotgun (WGS) entry which is preliminary data.</text>
</comment>
<dbReference type="PROSITE" id="PS50011">
    <property type="entry name" value="PROTEIN_KINASE_DOM"/>
    <property type="match status" value="1"/>
</dbReference>
<evidence type="ECO:0000313" key="13">
    <source>
        <dbReference type="EMBL" id="ORY76880.1"/>
    </source>
</evidence>
<proteinExistence type="inferred from homology"/>
<dbReference type="Pfam" id="PF00069">
    <property type="entry name" value="Pkinase"/>
    <property type="match status" value="1"/>
</dbReference>
<dbReference type="Proteomes" id="UP000193467">
    <property type="component" value="Unassembled WGS sequence"/>
</dbReference>
<organism evidence="13 14">
    <name type="scientific">Leucosporidium creatinivorum</name>
    <dbReference type="NCBI Taxonomy" id="106004"/>
    <lineage>
        <taxon>Eukaryota</taxon>
        <taxon>Fungi</taxon>
        <taxon>Dikarya</taxon>
        <taxon>Basidiomycota</taxon>
        <taxon>Pucciniomycotina</taxon>
        <taxon>Microbotryomycetes</taxon>
        <taxon>Leucosporidiales</taxon>
        <taxon>Leucosporidium</taxon>
    </lineage>
</organism>
<keyword evidence="6 13" id="KW-0418">Kinase</keyword>
<dbReference type="EC" id="2.7.11.23" evidence="2"/>
<dbReference type="PANTHER" id="PTHR24056">
    <property type="entry name" value="CELL DIVISION PROTEIN KINASE"/>
    <property type="match status" value="1"/>
</dbReference>
<evidence type="ECO:0000259" key="12">
    <source>
        <dbReference type="PROSITE" id="PS50011"/>
    </source>
</evidence>
<protein>
    <recommendedName>
        <fullName evidence="2">[RNA-polymerase]-subunit kinase</fullName>
        <ecNumber evidence="2">2.7.11.23</ecNumber>
    </recommendedName>
</protein>
<dbReference type="STRING" id="106004.A0A1Y2EZ88"/>
<dbReference type="SMART" id="SM00220">
    <property type="entry name" value="S_TKc"/>
    <property type="match status" value="1"/>
</dbReference>